<comment type="caution">
    <text evidence="2">The sequence shown here is derived from an EMBL/GenBank/DDBJ whole genome shotgun (WGS) entry which is preliminary data.</text>
</comment>
<evidence type="ECO:0000313" key="3">
    <source>
        <dbReference type="Proteomes" id="UP001240984"/>
    </source>
</evidence>
<reference evidence="2 3" key="1">
    <citation type="submission" date="2023-07" db="EMBL/GenBank/DDBJ databases">
        <title>Sequencing the genomes of 1000 actinobacteria strains.</title>
        <authorList>
            <person name="Klenk H.-P."/>
        </authorList>
    </citation>
    <scope>NUCLEOTIDE SEQUENCE [LARGE SCALE GENOMIC DNA]</scope>
    <source>
        <strain evidence="2 3">DSM 44710</strain>
    </source>
</reference>
<dbReference type="EMBL" id="JAUSRA010000001">
    <property type="protein sequence ID" value="MDP9797486.1"/>
    <property type="molecule type" value="Genomic_DNA"/>
</dbReference>
<keyword evidence="3" id="KW-1185">Reference proteome</keyword>
<feature type="domain" description="VapC50 C-terminal" evidence="1">
    <location>
        <begin position="6"/>
        <end position="60"/>
    </location>
</feature>
<organism evidence="2 3">
    <name type="scientific">Catenuloplanes nepalensis</name>
    <dbReference type="NCBI Taxonomy" id="587533"/>
    <lineage>
        <taxon>Bacteria</taxon>
        <taxon>Bacillati</taxon>
        <taxon>Actinomycetota</taxon>
        <taxon>Actinomycetes</taxon>
        <taxon>Micromonosporales</taxon>
        <taxon>Micromonosporaceae</taxon>
        <taxon>Catenuloplanes</taxon>
    </lineage>
</organism>
<proteinExistence type="predicted"/>
<name>A0ABT9N1B7_9ACTN</name>
<accession>A0ABT9N1B7</accession>
<evidence type="ECO:0000259" key="1">
    <source>
        <dbReference type="Pfam" id="PF26343"/>
    </source>
</evidence>
<dbReference type="Proteomes" id="UP001240984">
    <property type="component" value="Unassembled WGS sequence"/>
</dbReference>
<dbReference type="InterPro" id="IPR058652">
    <property type="entry name" value="VapC50_C"/>
</dbReference>
<sequence length="67" mass="7798">MDAIHPDEFLLDELDLYPGLTLDVLRHQVSSYRKMPDTVPELLVQLERTGLPRFAAEVRRHLDPATW</sequence>
<evidence type="ECO:0000313" key="2">
    <source>
        <dbReference type="EMBL" id="MDP9797486.1"/>
    </source>
</evidence>
<gene>
    <name evidence="2" type="ORF">J2S43_005998</name>
</gene>
<dbReference type="Pfam" id="PF26343">
    <property type="entry name" value="VapC50_C"/>
    <property type="match status" value="1"/>
</dbReference>
<protein>
    <recommendedName>
        <fullName evidence="1">VapC50 C-terminal domain-containing protein</fullName>
    </recommendedName>
</protein>